<dbReference type="Proteomes" id="UP001156664">
    <property type="component" value="Unassembled WGS sequence"/>
</dbReference>
<sequence>MLDGTVVPYMLQLTQRRSVGFLIAEEGLIIRAPLRISPLMLDEIIQGKKQWLLKKLYDREHQQKRWARLEQRVEDGEPVPVLGQHFELHYRDKPRKVEINLHERLIWLPTDTPKAPALLTKQLQHLALATFQQLADSLANNQKLGEFTIHLSSPKHRWGSCNSRREIRLNWRLIHYPQHFIEYVIAHELAHLVHMNHSANFWATVERLLPNYQAAHKTLAGMNPAMVPIDPQFSLS</sequence>
<proteinExistence type="predicted"/>
<dbReference type="Pfam" id="PF01863">
    <property type="entry name" value="YgjP-like"/>
    <property type="match status" value="1"/>
</dbReference>
<dbReference type="CDD" id="cd07344">
    <property type="entry name" value="M48_yhfN_like"/>
    <property type="match status" value="1"/>
</dbReference>
<organism evidence="2 3">
    <name type="scientific">Limnobacter litoralis</name>
    <dbReference type="NCBI Taxonomy" id="481366"/>
    <lineage>
        <taxon>Bacteria</taxon>
        <taxon>Pseudomonadati</taxon>
        <taxon>Pseudomonadota</taxon>
        <taxon>Betaproteobacteria</taxon>
        <taxon>Burkholderiales</taxon>
        <taxon>Burkholderiaceae</taxon>
        <taxon>Limnobacter</taxon>
    </lineage>
</organism>
<evidence type="ECO:0000313" key="3">
    <source>
        <dbReference type="Proteomes" id="UP001156664"/>
    </source>
</evidence>
<reference evidence="3" key="1">
    <citation type="journal article" date="2019" name="Int. J. Syst. Evol. Microbiol.">
        <title>The Global Catalogue of Microorganisms (GCM) 10K type strain sequencing project: providing services to taxonomists for standard genome sequencing and annotation.</title>
        <authorList>
            <consortium name="The Broad Institute Genomics Platform"/>
            <consortium name="The Broad Institute Genome Sequencing Center for Infectious Disease"/>
            <person name="Wu L."/>
            <person name="Ma J."/>
        </authorList>
    </citation>
    <scope>NUCLEOTIDE SEQUENCE [LARGE SCALE GENOMIC DNA]</scope>
    <source>
        <strain evidence="3">NBRC 105857</strain>
    </source>
</reference>
<dbReference type="PANTHER" id="PTHR30399:SF1">
    <property type="entry name" value="UTP PYROPHOSPHATASE"/>
    <property type="match status" value="1"/>
</dbReference>
<dbReference type="InterPro" id="IPR053136">
    <property type="entry name" value="UTP_pyrophosphatase-like"/>
</dbReference>
<feature type="domain" description="YgjP-like metallopeptidase" evidence="1">
    <location>
        <begin position="20"/>
        <end position="220"/>
    </location>
</feature>
<dbReference type="EMBL" id="BSOJ01000028">
    <property type="protein sequence ID" value="GLR27166.1"/>
    <property type="molecule type" value="Genomic_DNA"/>
</dbReference>
<keyword evidence="3" id="KW-1185">Reference proteome</keyword>
<name>A0ABQ5YTD6_9BURK</name>
<evidence type="ECO:0000313" key="2">
    <source>
        <dbReference type="EMBL" id="GLR27166.1"/>
    </source>
</evidence>
<accession>A0ABQ5YTD6</accession>
<dbReference type="InterPro" id="IPR002725">
    <property type="entry name" value="YgjP-like_metallopeptidase"/>
</dbReference>
<gene>
    <name evidence="2" type="ORF">GCM10007875_22570</name>
</gene>
<dbReference type="PANTHER" id="PTHR30399">
    <property type="entry name" value="UNCHARACTERIZED PROTEIN YGJP"/>
    <property type="match status" value="1"/>
</dbReference>
<dbReference type="Gene3D" id="3.30.2010.10">
    <property type="entry name" value="Metalloproteases ('zincins'), catalytic domain"/>
    <property type="match status" value="1"/>
</dbReference>
<comment type="caution">
    <text evidence="2">The sequence shown here is derived from an EMBL/GenBank/DDBJ whole genome shotgun (WGS) entry which is preliminary data.</text>
</comment>
<evidence type="ECO:0000259" key="1">
    <source>
        <dbReference type="Pfam" id="PF01863"/>
    </source>
</evidence>
<protein>
    <recommendedName>
        <fullName evidence="1">YgjP-like metallopeptidase domain-containing protein</fullName>
    </recommendedName>
</protein>